<evidence type="ECO:0000313" key="3">
    <source>
        <dbReference type="Proteomes" id="UP000005090"/>
    </source>
</evidence>
<organism evidence="2 3">
    <name type="scientific">Methylomicrobium album BG8</name>
    <dbReference type="NCBI Taxonomy" id="686340"/>
    <lineage>
        <taxon>Bacteria</taxon>
        <taxon>Pseudomonadati</taxon>
        <taxon>Pseudomonadota</taxon>
        <taxon>Gammaproteobacteria</taxon>
        <taxon>Methylococcales</taxon>
        <taxon>Methylococcaceae</taxon>
        <taxon>Methylomicrobium</taxon>
    </lineage>
</organism>
<accession>H8GJ25</accession>
<sequence>MTLSQPDKRSHRLACALLATLVSPAFADTSIGPDPYAAGYGFDLPSEAAWGGWTRGAEGTLYAEWDVFNDNSHGGADDRSAAPDLGRFGTSSAWLGWNTGTFVSGTGNLYSFTVPEIFSIDLAGTVPAAPLRVVLQVETQGQFLNYDSFTLNDTQPTQSTQTYRNAAFPSPQGPTDLIHRLFVWDLPTPPAAFVFRFASKEPHVSLTQAAVDIGPQTASNPDLPLPPEPSAAQDRTVLAKLPAEALDANLAAQLHAQYPRWFPETWADRELTFTRKTDRGGKRVTQILKGGIPALFQDTAAGGSNRVYLDIYRPDEAGDVKIAECQPKATKIRRWKKVTLDDGISRSRYGTALYRLELKAVTLPAKNKFTKRFGLCDVDLATAGIQPGVPALLDGDYAVFRRESD</sequence>
<gene>
    <name evidence="2" type="ORF">Metal_3895</name>
</gene>
<proteinExistence type="predicted"/>
<evidence type="ECO:0000313" key="2">
    <source>
        <dbReference type="EMBL" id="EIC31532.1"/>
    </source>
</evidence>
<feature type="signal peptide" evidence="1">
    <location>
        <begin position="1"/>
        <end position="27"/>
    </location>
</feature>
<evidence type="ECO:0000256" key="1">
    <source>
        <dbReference type="SAM" id="SignalP"/>
    </source>
</evidence>
<keyword evidence="3" id="KW-1185">Reference proteome</keyword>
<dbReference type="STRING" id="686340.Metal_3895"/>
<dbReference type="EMBL" id="CM001475">
    <property type="protein sequence ID" value="EIC31532.1"/>
    <property type="molecule type" value="Genomic_DNA"/>
</dbReference>
<protein>
    <submittedName>
        <fullName evidence="2">Uncharacterized protein</fullName>
    </submittedName>
</protein>
<dbReference type="eggNOG" id="COG3055">
    <property type="taxonomic scope" value="Bacteria"/>
</dbReference>
<reference evidence="2 3" key="1">
    <citation type="journal article" date="2013" name="Genome Announc.">
        <title>Genome Sequence of the Obligate Gammaproteobacterial Methanotroph Methylomicrobium album Strain BG8.</title>
        <authorList>
            <person name="Kits K.D."/>
            <person name="Kalyuzhnaya M.G."/>
            <person name="Klotz M.G."/>
            <person name="Jetten M.S."/>
            <person name="Op den Camp H.J."/>
            <person name="Vuilleumier S."/>
            <person name="Bringel F."/>
            <person name="Dispirito A.A."/>
            <person name="Murrell J.C."/>
            <person name="Bruce D."/>
            <person name="Cheng J.F."/>
            <person name="Copeland A."/>
            <person name="Goodwin L."/>
            <person name="Hauser L."/>
            <person name="Lajus A."/>
            <person name="Land M.L."/>
            <person name="Lapidus A."/>
            <person name="Lucas S."/>
            <person name="Medigue C."/>
            <person name="Pitluck S."/>
            <person name="Woyke T."/>
            <person name="Zeytun A."/>
            <person name="Stein L.Y."/>
        </authorList>
    </citation>
    <scope>NUCLEOTIDE SEQUENCE [LARGE SCALE GENOMIC DNA]</scope>
    <source>
        <strain evidence="2 3">BG8</strain>
    </source>
</reference>
<keyword evidence="1" id="KW-0732">Signal</keyword>
<dbReference type="AlphaFoldDB" id="H8GJ25"/>
<feature type="chain" id="PRO_5003611677" evidence="1">
    <location>
        <begin position="28"/>
        <end position="405"/>
    </location>
</feature>
<dbReference type="Proteomes" id="UP000005090">
    <property type="component" value="Chromosome"/>
</dbReference>
<name>H8GJ25_METAL</name>
<dbReference type="HOGENOM" id="CLU_679360_0_0_6"/>